<dbReference type="RefSeq" id="XP_001891075.1">
    <property type="nucleotide sequence ID" value="XM_001891040.1"/>
</dbReference>
<dbReference type="AlphaFoldDB" id="B0E4F7"/>
<organism evidence="2">
    <name type="scientific">Laccaria bicolor (strain S238N-H82 / ATCC MYA-4686)</name>
    <name type="common">Bicoloured deceiver</name>
    <name type="synonym">Laccaria laccata var. bicolor</name>
    <dbReference type="NCBI Taxonomy" id="486041"/>
    <lineage>
        <taxon>Eukaryota</taxon>
        <taxon>Fungi</taxon>
        <taxon>Dikarya</taxon>
        <taxon>Basidiomycota</taxon>
        <taxon>Agaricomycotina</taxon>
        <taxon>Agaricomycetes</taxon>
        <taxon>Agaricomycetidae</taxon>
        <taxon>Agaricales</taxon>
        <taxon>Agaricineae</taxon>
        <taxon>Hydnangiaceae</taxon>
        <taxon>Laccaria</taxon>
    </lineage>
</organism>
<dbReference type="GeneID" id="6086731"/>
<dbReference type="HOGENOM" id="CLU_2386566_0_0_1"/>
<sequence length="94" mass="10631">MLSKQIHSANSISTSNMYPLLLNTIILLWMSTHPTPSSKLSASVPEGMVKPVGRPWVLSGFTWIREQQTEGDWSRHSAWILHVCRLKTIYLTPA</sequence>
<protein>
    <submittedName>
        <fullName evidence="1">Predicted protein</fullName>
    </submittedName>
</protein>
<name>B0E4F7_LACBS</name>
<evidence type="ECO:0000313" key="1">
    <source>
        <dbReference type="EMBL" id="EDQ98274.1"/>
    </source>
</evidence>
<reference evidence="1 2" key="1">
    <citation type="journal article" date="2008" name="Nature">
        <title>The genome of Laccaria bicolor provides insights into mycorrhizal symbiosis.</title>
        <authorList>
            <person name="Martin F."/>
            <person name="Aerts A."/>
            <person name="Ahren D."/>
            <person name="Brun A."/>
            <person name="Danchin E.G.J."/>
            <person name="Duchaussoy F."/>
            <person name="Gibon J."/>
            <person name="Kohler A."/>
            <person name="Lindquist E."/>
            <person name="Pereda V."/>
            <person name="Salamov A."/>
            <person name="Shapiro H.J."/>
            <person name="Wuyts J."/>
            <person name="Blaudez D."/>
            <person name="Buee M."/>
            <person name="Brokstein P."/>
            <person name="Canbaeck B."/>
            <person name="Cohen D."/>
            <person name="Courty P.E."/>
            <person name="Coutinho P.M."/>
            <person name="Delaruelle C."/>
            <person name="Detter J.C."/>
            <person name="Deveau A."/>
            <person name="DiFazio S."/>
            <person name="Duplessis S."/>
            <person name="Fraissinet-Tachet L."/>
            <person name="Lucic E."/>
            <person name="Frey-Klett P."/>
            <person name="Fourrey C."/>
            <person name="Feussner I."/>
            <person name="Gay G."/>
            <person name="Grimwood J."/>
            <person name="Hoegger P.J."/>
            <person name="Jain P."/>
            <person name="Kilaru S."/>
            <person name="Labbe J."/>
            <person name="Lin Y.C."/>
            <person name="Legue V."/>
            <person name="Le Tacon F."/>
            <person name="Marmeisse R."/>
            <person name="Melayah D."/>
            <person name="Montanini B."/>
            <person name="Muratet M."/>
            <person name="Nehls U."/>
            <person name="Niculita-Hirzel H."/>
            <person name="Oudot-Le Secq M.P."/>
            <person name="Peter M."/>
            <person name="Quesneville H."/>
            <person name="Rajashekar B."/>
            <person name="Reich M."/>
            <person name="Rouhier N."/>
            <person name="Schmutz J."/>
            <person name="Yin T."/>
            <person name="Chalot M."/>
            <person name="Henrissat B."/>
            <person name="Kuees U."/>
            <person name="Lucas S."/>
            <person name="Van de Peer Y."/>
            <person name="Podila G.K."/>
            <person name="Polle A."/>
            <person name="Pukkila P.J."/>
            <person name="Richardson P.M."/>
            <person name="Rouze P."/>
            <person name="Sanders I.R."/>
            <person name="Stajich J.E."/>
            <person name="Tunlid A."/>
            <person name="Tuskan G."/>
            <person name="Grigoriev I.V."/>
        </authorList>
    </citation>
    <scope>NUCLEOTIDE SEQUENCE [LARGE SCALE GENOMIC DNA]</scope>
    <source>
        <strain evidence="2">S238N-H82 / ATCC MYA-4686</strain>
    </source>
</reference>
<accession>B0E4F7</accession>
<dbReference type="KEGG" id="lbc:LACBIDRAFT_306248"/>
<keyword evidence="2" id="KW-1185">Reference proteome</keyword>
<proteinExistence type="predicted"/>
<dbReference type="EMBL" id="DS547376">
    <property type="protein sequence ID" value="EDQ98274.1"/>
    <property type="molecule type" value="Genomic_DNA"/>
</dbReference>
<dbReference type="Proteomes" id="UP000001194">
    <property type="component" value="Unassembled WGS sequence"/>
</dbReference>
<evidence type="ECO:0000313" key="2">
    <source>
        <dbReference type="Proteomes" id="UP000001194"/>
    </source>
</evidence>
<dbReference type="InParanoid" id="B0E4F7"/>
<gene>
    <name evidence="1" type="ORF">LACBIDRAFT_306248</name>
</gene>